<keyword evidence="2" id="KW-1185">Reference proteome</keyword>
<evidence type="ECO:0000313" key="2">
    <source>
        <dbReference type="Proteomes" id="UP000256379"/>
    </source>
</evidence>
<dbReference type="RefSeq" id="WP_115543806.1">
    <property type="nucleotide sequence ID" value="NZ_NXLQ01000040.1"/>
</dbReference>
<dbReference type="EMBL" id="NXLQ01000040">
    <property type="protein sequence ID" value="RDU61827.1"/>
    <property type="molecule type" value="Genomic_DNA"/>
</dbReference>
<organism evidence="1 2">
    <name type="scientific">Helicobacter didelphidarum</name>
    <dbReference type="NCBI Taxonomy" id="2040648"/>
    <lineage>
        <taxon>Bacteria</taxon>
        <taxon>Pseudomonadati</taxon>
        <taxon>Campylobacterota</taxon>
        <taxon>Epsilonproteobacteria</taxon>
        <taxon>Campylobacterales</taxon>
        <taxon>Helicobacteraceae</taxon>
        <taxon>Helicobacter</taxon>
    </lineage>
</organism>
<proteinExistence type="predicted"/>
<evidence type="ECO:0000313" key="1">
    <source>
        <dbReference type="EMBL" id="RDU61827.1"/>
    </source>
</evidence>
<comment type="caution">
    <text evidence="1">The sequence shown here is derived from an EMBL/GenBank/DDBJ whole genome shotgun (WGS) entry which is preliminary data.</text>
</comment>
<dbReference type="Gene3D" id="1.10.530.10">
    <property type="match status" value="1"/>
</dbReference>
<dbReference type="AlphaFoldDB" id="A0A3D8I9L6"/>
<accession>A0A3D8I9L6</accession>
<dbReference type="SUPFAM" id="SSF53955">
    <property type="entry name" value="Lysozyme-like"/>
    <property type="match status" value="1"/>
</dbReference>
<sequence>MIRGRGIKQLTGRDNYTRFGKYAKEQKWITTDNYFINNSDDIVKNGKYALLSAVWFWNSKTYKQSNLIVSSWNKKNLYEIADDTINGDTLTKQEGINIKKSVYAISIGVNGGTNGLDKRWKAYQRIKKDNIFKDFK</sequence>
<evidence type="ECO:0008006" key="3">
    <source>
        <dbReference type="Google" id="ProtNLM"/>
    </source>
</evidence>
<dbReference type="Proteomes" id="UP000256379">
    <property type="component" value="Unassembled WGS sequence"/>
</dbReference>
<dbReference type="InterPro" id="IPR023346">
    <property type="entry name" value="Lysozyme-like_dom_sf"/>
</dbReference>
<dbReference type="OrthoDB" id="1491023at2"/>
<protein>
    <recommendedName>
        <fullName evidence="3">Glycoside hydrolase family 19 catalytic domain-containing protein</fullName>
    </recommendedName>
</protein>
<name>A0A3D8I9L6_9HELI</name>
<gene>
    <name evidence="1" type="ORF">CQA53_09750</name>
</gene>
<reference evidence="1 2" key="1">
    <citation type="submission" date="2018-04" db="EMBL/GenBank/DDBJ databases">
        <title>Novel Campyloabacter and Helicobacter Species and Strains.</title>
        <authorList>
            <person name="Mannion A.J."/>
            <person name="Shen Z."/>
            <person name="Fox J.G."/>
        </authorList>
    </citation>
    <scope>NUCLEOTIDE SEQUENCE [LARGE SCALE GENOMIC DNA]</scope>
    <source>
        <strain evidence="1 2">MIT 17-337</strain>
    </source>
</reference>